<reference evidence="2 3" key="1">
    <citation type="journal article" date="2000" name="Nature">
        <title>The genome sequence of the thermoacidophilic scavenger Thermoplasma acidophilum.</title>
        <authorList>
            <person name="Ruepp A."/>
            <person name="Graml W."/>
            <person name="Santos-Martinez M.L."/>
            <person name="Koretke K.K."/>
            <person name="Volker C."/>
            <person name="Mewes H.W."/>
            <person name="Frishman D."/>
            <person name="Stocker S."/>
            <person name="Lupas A.N."/>
            <person name="Baumeister W."/>
        </authorList>
    </citation>
    <scope>NUCLEOTIDE SEQUENCE [LARGE SCALE GENOMIC DNA]</scope>
    <source>
        <strain evidence="3">ATCC 25905 / DSM 1728 / JCM 9062 / NBRC 15155 / AMRC-C165</strain>
    </source>
</reference>
<name>Q9HK88_THEAC</name>
<accession>Q9HK88</accession>
<keyword evidence="1" id="KW-1133">Transmembrane helix</keyword>
<keyword evidence="1" id="KW-0472">Membrane</keyword>
<protein>
    <submittedName>
        <fullName evidence="2">Uncharacterized protein</fullName>
    </submittedName>
</protein>
<dbReference type="HOGENOM" id="CLU_1850729_0_0_2"/>
<proteinExistence type="predicted"/>
<dbReference type="EnsemblBacteria" id="CAC11851">
    <property type="protein sequence ID" value="CAC11851"/>
    <property type="gene ID" value="CAC11851"/>
</dbReference>
<dbReference type="Proteomes" id="UP000001024">
    <property type="component" value="Chromosome"/>
</dbReference>
<feature type="transmembrane region" description="Helical" evidence="1">
    <location>
        <begin position="6"/>
        <end position="29"/>
    </location>
</feature>
<keyword evidence="1" id="KW-0812">Transmembrane</keyword>
<evidence type="ECO:0000313" key="3">
    <source>
        <dbReference type="Proteomes" id="UP000001024"/>
    </source>
</evidence>
<evidence type="ECO:0000313" key="2">
    <source>
        <dbReference type="EMBL" id="CAC11851.1"/>
    </source>
</evidence>
<feature type="transmembrane region" description="Helical" evidence="1">
    <location>
        <begin position="91"/>
        <end position="107"/>
    </location>
</feature>
<sequence>MLTLHIGGIGIGEPLWFICNILVSFIFSYKLFNSILHNNNISYIFALIYTFSPAMAVLTYSTSWETVLSYAFSPLILYLLYLTFNNLELKGLSFDLILISIFMYVYYFDTDVIMWEGILVVSMLIYLTISHTNRKNCS</sequence>
<dbReference type="PaxDb" id="273075-Ta0713"/>
<gene>
    <name evidence="2" type="ordered locus">Ta0713</name>
</gene>
<feature type="transmembrane region" description="Helical" evidence="1">
    <location>
        <begin position="113"/>
        <end position="129"/>
    </location>
</feature>
<organism evidence="2 3">
    <name type="scientific">Thermoplasma acidophilum (strain ATCC 25905 / DSM 1728 / JCM 9062 / NBRC 15155 / AMRC-C165)</name>
    <dbReference type="NCBI Taxonomy" id="273075"/>
    <lineage>
        <taxon>Archaea</taxon>
        <taxon>Methanobacteriati</taxon>
        <taxon>Thermoplasmatota</taxon>
        <taxon>Thermoplasmata</taxon>
        <taxon>Thermoplasmatales</taxon>
        <taxon>Thermoplasmataceae</taxon>
        <taxon>Thermoplasma</taxon>
    </lineage>
</organism>
<dbReference type="EMBL" id="AL445065">
    <property type="protein sequence ID" value="CAC11851.1"/>
    <property type="molecule type" value="Genomic_DNA"/>
</dbReference>
<dbReference type="DNASU" id="1456281"/>
<dbReference type="KEGG" id="tac:Ta0713"/>
<feature type="transmembrane region" description="Helical" evidence="1">
    <location>
        <begin position="67"/>
        <end position="84"/>
    </location>
</feature>
<feature type="transmembrane region" description="Helical" evidence="1">
    <location>
        <begin position="41"/>
        <end position="61"/>
    </location>
</feature>
<keyword evidence="3" id="KW-1185">Reference proteome</keyword>
<evidence type="ECO:0000256" key="1">
    <source>
        <dbReference type="SAM" id="Phobius"/>
    </source>
</evidence>
<dbReference type="AlphaFoldDB" id="Q9HK88"/>
<dbReference type="InParanoid" id="Q9HK88"/>